<dbReference type="PROSITE" id="PS50088">
    <property type="entry name" value="ANK_REPEAT"/>
    <property type="match status" value="3"/>
</dbReference>
<keyword evidence="3" id="KW-0677">Repeat</keyword>
<evidence type="ECO:0000256" key="6">
    <source>
        <dbReference type="ARBA" id="ARBA00023136"/>
    </source>
</evidence>
<dbReference type="InterPro" id="IPR002110">
    <property type="entry name" value="Ankyrin_rpt"/>
</dbReference>
<name>A0AAP0CPI4_9ASTR</name>
<feature type="transmembrane region" description="Helical" evidence="9">
    <location>
        <begin position="407"/>
        <end position="428"/>
    </location>
</feature>
<dbReference type="Gene3D" id="1.25.40.20">
    <property type="entry name" value="Ankyrin repeat-containing domain"/>
    <property type="match status" value="1"/>
</dbReference>
<dbReference type="InterPro" id="IPR026961">
    <property type="entry name" value="PGG_dom"/>
</dbReference>
<feature type="repeat" description="ANK" evidence="7">
    <location>
        <begin position="109"/>
        <end position="131"/>
    </location>
</feature>
<evidence type="ECO:0000256" key="3">
    <source>
        <dbReference type="ARBA" id="ARBA00022737"/>
    </source>
</evidence>
<proteinExistence type="predicted"/>
<gene>
    <name evidence="11" type="ORF">SSX86_021317</name>
</gene>
<keyword evidence="6 9" id="KW-0472">Membrane</keyword>
<dbReference type="Pfam" id="PF12796">
    <property type="entry name" value="Ank_2"/>
    <property type="match status" value="2"/>
</dbReference>
<feature type="compositionally biased region" description="Polar residues" evidence="8">
    <location>
        <begin position="255"/>
        <end position="266"/>
    </location>
</feature>
<keyword evidence="12" id="KW-1185">Reference proteome</keyword>
<dbReference type="SUPFAM" id="SSF48403">
    <property type="entry name" value="Ankyrin repeat"/>
    <property type="match status" value="1"/>
</dbReference>
<dbReference type="PROSITE" id="PS50297">
    <property type="entry name" value="ANK_REP_REGION"/>
    <property type="match status" value="3"/>
</dbReference>
<evidence type="ECO:0000313" key="12">
    <source>
        <dbReference type="Proteomes" id="UP001408789"/>
    </source>
</evidence>
<reference evidence="11 12" key="1">
    <citation type="submission" date="2024-04" db="EMBL/GenBank/DDBJ databases">
        <title>The reference genome of an endangered Asteraceae, Deinandra increscens subsp. villosa, native to the Central Coast of California.</title>
        <authorList>
            <person name="Guilliams M."/>
            <person name="Hasenstab-Lehman K."/>
            <person name="Meyer R."/>
            <person name="Mcevoy S."/>
        </authorList>
    </citation>
    <scope>NUCLEOTIDE SEQUENCE [LARGE SCALE GENOMIC DNA]</scope>
    <source>
        <tissue evidence="11">Leaf</tissue>
    </source>
</reference>
<feature type="repeat" description="ANK" evidence="7">
    <location>
        <begin position="178"/>
        <end position="211"/>
    </location>
</feature>
<evidence type="ECO:0000313" key="11">
    <source>
        <dbReference type="EMBL" id="KAK9060611.1"/>
    </source>
</evidence>
<feature type="transmembrane region" description="Helical" evidence="9">
    <location>
        <begin position="370"/>
        <end position="395"/>
    </location>
</feature>
<evidence type="ECO:0000256" key="8">
    <source>
        <dbReference type="SAM" id="MobiDB-lite"/>
    </source>
</evidence>
<evidence type="ECO:0000256" key="4">
    <source>
        <dbReference type="ARBA" id="ARBA00022989"/>
    </source>
</evidence>
<feature type="transmembrane region" description="Helical" evidence="9">
    <location>
        <begin position="335"/>
        <end position="358"/>
    </location>
</feature>
<evidence type="ECO:0000256" key="7">
    <source>
        <dbReference type="PROSITE-ProRule" id="PRU00023"/>
    </source>
</evidence>
<keyword evidence="2 9" id="KW-0812">Transmembrane</keyword>
<dbReference type="AlphaFoldDB" id="A0AAP0CPI4"/>
<dbReference type="Proteomes" id="UP001408789">
    <property type="component" value="Unassembled WGS sequence"/>
</dbReference>
<feature type="region of interest" description="Disordered" evidence="8">
    <location>
        <begin position="253"/>
        <end position="280"/>
    </location>
</feature>
<dbReference type="Pfam" id="PF13962">
    <property type="entry name" value="PGG"/>
    <property type="match status" value="1"/>
</dbReference>
<evidence type="ECO:0000256" key="9">
    <source>
        <dbReference type="SAM" id="Phobius"/>
    </source>
</evidence>
<dbReference type="InterPro" id="IPR036770">
    <property type="entry name" value="Ankyrin_rpt-contain_sf"/>
</dbReference>
<dbReference type="EMBL" id="JBCNJP010000020">
    <property type="protein sequence ID" value="KAK9060611.1"/>
    <property type="molecule type" value="Genomic_DNA"/>
</dbReference>
<dbReference type="PANTHER" id="PTHR24186">
    <property type="entry name" value="PROTEIN PHOSPHATASE 1 REGULATORY SUBUNIT"/>
    <property type="match status" value="1"/>
</dbReference>
<organism evidence="11 12">
    <name type="scientific">Deinandra increscens subsp. villosa</name>
    <dbReference type="NCBI Taxonomy" id="3103831"/>
    <lineage>
        <taxon>Eukaryota</taxon>
        <taxon>Viridiplantae</taxon>
        <taxon>Streptophyta</taxon>
        <taxon>Embryophyta</taxon>
        <taxon>Tracheophyta</taxon>
        <taxon>Spermatophyta</taxon>
        <taxon>Magnoliopsida</taxon>
        <taxon>eudicotyledons</taxon>
        <taxon>Gunneridae</taxon>
        <taxon>Pentapetalae</taxon>
        <taxon>asterids</taxon>
        <taxon>campanulids</taxon>
        <taxon>Asterales</taxon>
        <taxon>Asteraceae</taxon>
        <taxon>Asteroideae</taxon>
        <taxon>Heliantheae alliance</taxon>
        <taxon>Madieae</taxon>
        <taxon>Madiinae</taxon>
        <taxon>Deinandra</taxon>
    </lineage>
</organism>
<dbReference type="PANTHER" id="PTHR24186:SF37">
    <property type="entry name" value="PGG DOMAIN-CONTAINING PROTEIN"/>
    <property type="match status" value="1"/>
</dbReference>
<evidence type="ECO:0000259" key="10">
    <source>
        <dbReference type="Pfam" id="PF13962"/>
    </source>
</evidence>
<comment type="caution">
    <text evidence="11">The sequence shown here is derived from an EMBL/GenBank/DDBJ whole genome shotgun (WGS) entry which is preliminary data.</text>
</comment>
<dbReference type="GO" id="GO:0005886">
    <property type="term" value="C:plasma membrane"/>
    <property type="evidence" value="ECO:0007669"/>
    <property type="project" value="TreeGrafter"/>
</dbReference>
<sequence>MINTERMERLYEASVEGNPTVLQTLLQKDPLILDKVALNQNDDMPLHIASMLGHIDFVNEILARKPKLSMECDSQGRVPLHMASAKGHVDVVKALLSANPEACVACDRDGRNPLHIAAVKGRYEVVKELVRAQPHAARAMVEQETILHLCVKHNQLEVLKLLIESMGDHEFLNTKDADGNTILHLAVADKQIETVNFLLFNTTIEVNASNTSGETSIDVLAQGPSDLKDQQIIRLLTQARGVDMKNESLFEEKPQNSISKLGSDNTKYNKKPHVKKDSKNNEDWLDKKRNTLMVVSSLIATMAFQAGTNPPSGVWQDNSIGQAGYAVMVYNHPKLYHTFLVCNTVGFVSTLSIILLLISGLPFLKHRVFMWVLMVIMWIATASMSLTYLVSISVLTPKPEAETFKNVVNGIVLVWIGLMTLLVAGHAIRIMEIFHKSPISRKKANVTPIIIQHT</sequence>
<accession>A0AAP0CPI4</accession>
<keyword evidence="5 7" id="KW-0040">ANK repeat</keyword>
<dbReference type="SMART" id="SM00248">
    <property type="entry name" value="ANK"/>
    <property type="match status" value="6"/>
</dbReference>
<keyword evidence="4 9" id="KW-1133">Transmembrane helix</keyword>
<feature type="domain" description="PGG" evidence="10">
    <location>
        <begin position="283"/>
        <end position="394"/>
    </location>
</feature>
<comment type="subcellular location">
    <subcellularLocation>
        <location evidence="1">Membrane</location>
        <topology evidence="1">Multi-pass membrane protein</topology>
    </subcellularLocation>
</comment>
<evidence type="ECO:0000256" key="5">
    <source>
        <dbReference type="ARBA" id="ARBA00023043"/>
    </source>
</evidence>
<feature type="repeat" description="ANK" evidence="7">
    <location>
        <begin position="75"/>
        <end position="107"/>
    </location>
</feature>
<protein>
    <recommendedName>
        <fullName evidence="10">PGG domain-containing protein</fullName>
    </recommendedName>
</protein>
<evidence type="ECO:0000256" key="1">
    <source>
        <dbReference type="ARBA" id="ARBA00004141"/>
    </source>
</evidence>
<evidence type="ECO:0000256" key="2">
    <source>
        <dbReference type="ARBA" id="ARBA00022692"/>
    </source>
</evidence>